<accession>A0ABR1S0Y0</accession>
<evidence type="ECO:0000256" key="1">
    <source>
        <dbReference type="SAM" id="MobiDB-lite"/>
    </source>
</evidence>
<dbReference type="InterPro" id="IPR036397">
    <property type="entry name" value="RNaseH_sf"/>
</dbReference>
<evidence type="ECO:0000313" key="2">
    <source>
        <dbReference type="EMBL" id="KAK8023315.1"/>
    </source>
</evidence>
<gene>
    <name evidence="2" type="ORF">PG991_006554</name>
</gene>
<sequence>MPGQRRSRSPSVDPDQSNKRQEVAIASPSRADHSPNSQPGSPSSSTFKYKGNEYTLFQPWELLSLDALIFTQKHSISQLQEANYFILNNSDPRMLGCRFKAEDFTVMPAYDPSQEKLRYVTIRCSHVECNGNSREVAHITVLNLINGEEIINSYVWPNSPVTQWDLDQWDQTMSKDVLVNASLEGGVLLGWEAVGRKLAQYVDAETIFVGYGLGYDLKALRISHKNVFDFLIALRNCPMSDEALKGTPYDQYPKPPLTQRTTLGAKGRSGYYERALAYRENAINCLKRPWGAYRIWS</sequence>
<feature type="compositionally biased region" description="Low complexity" evidence="1">
    <location>
        <begin position="34"/>
        <end position="45"/>
    </location>
</feature>
<name>A0ABR1S0Y0_9PEZI</name>
<dbReference type="Gene3D" id="3.30.420.10">
    <property type="entry name" value="Ribonuclease H-like superfamily/Ribonuclease H"/>
    <property type="match status" value="1"/>
</dbReference>
<organism evidence="2 3">
    <name type="scientific">Apiospora marii</name>
    <dbReference type="NCBI Taxonomy" id="335849"/>
    <lineage>
        <taxon>Eukaryota</taxon>
        <taxon>Fungi</taxon>
        <taxon>Dikarya</taxon>
        <taxon>Ascomycota</taxon>
        <taxon>Pezizomycotina</taxon>
        <taxon>Sordariomycetes</taxon>
        <taxon>Xylariomycetidae</taxon>
        <taxon>Amphisphaeriales</taxon>
        <taxon>Apiosporaceae</taxon>
        <taxon>Apiospora</taxon>
    </lineage>
</organism>
<keyword evidence="3" id="KW-1185">Reference proteome</keyword>
<comment type="caution">
    <text evidence="2">The sequence shown here is derived from an EMBL/GenBank/DDBJ whole genome shotgun (WGS) entry which is preliminary data.</text>
</comment>
<evidence type="ECO:0000313" key="3">
    <source>
        <dbReference type="Proteomes" id="UP001396898"/>
    </source>
</evidence>
<dbReference type="Proteomes" id="UP001396898">
    <property type="component" value="Unassembled WGS sequence"/>
</dbReference>
<dbReference type="EMBL" id="JAQQWI010000008">
    <property type="protein sequence ID" value="KAK8023315.1"/>
    <property type="molecule type" value="Genomic_DNA"/>
</dbReference>
<protein>
    <recommendedName>
        <fullName evidence="4">Exonuclease domain-containing protein</fullName>
    </recommendedName>
</protein>
<proteinExistence type="predicted"/>
<reference evidence="2 3" key="1">
    <citation type="submission" date="2023-01" db="EMBL/GenBank/DDBJ databases">
        <title>Analysis of 21 Apiospora genomes using comparative genomics revels a genus with tremendous synthesis potential of carbohydrate active enzymes and secondary metabolites.</title>
        <authorList>
            <person name="Sorensen T."/>
        </authorList>
    </citation>
    <scope>NUCLEOTIDE SEQUENCE [LARGE SCALE GENOMIC DNA]</scope>
    <source>
        <strain evidence="2 3">CBS 20057</strain>
    </source>
</reference>
<feature type="region of interest" description="Disordered" evidence="1">
    <location>
        <begin position="1"/>
        <end position="46"/>
    </location>
</feature>
<evidence type="ECO:0008006" key="4">
    <source>
        <dbReference type="Google" id="ProtNLM"/>
    </source>
</evidence>